<keyword evidence="3" id="KW-1185">Reference proteome</keyword>
<feature type="transmembrane region" description="Helical" evidence="1">
    <location>
        <begin position="45"/>
        <end position="66"/>
    </location>
</feature>
<organism evidence="2 3">
    <name type="scientific">Paralvinella palmiformis</name>
    <dbReference type="NCBI Taxonomy" id="53620"/>
    <lineage>
        <taxon>Eukaryota</taxon>
        <taxon>Metazoa</taxon>
        <taxon>Spiralia</taxon>
        <taxon>Lophotrochozoa</taxon>
        <taxon>Annelida</taxon>
        <taxon>Polychaeta</taxon>
        <taxon>Sedentaria</taxon>
        <taxon>Canalipalpata</taxon>
        <taxon>Terebellida</taxon>
        <taxon>Terebelliformia</taxon>
        <taxon>Alvinellidae</taxon>
        <taxon>Paralvinella</taxon>
    </lineage>
</organism>
<accession>A0AAD9N5U3</accession>
<dbReference type="Proteomes" id="UP001208570">
    <property type="component" value="Unassembled WGS sequence"/>
</dbReference>
<sequence length="79" mass="9148">MVDFNKFIKMELIRDMTYILLSLLSFVKGQESINMYEGSNFGLQAALVFIIMFLLLLAIVITVNLLQRWYVNKQGGQIK</sequence>
<protein>
    <submittedName>
        <fullName evidence="2">Uncharacterized protein</fullName>
    </submittedName>
</protein>
<keyword evidence="1" id="KW-1133">Transmembrane helix</keyword>
<keyword evidence="1" id="KW-0812">Transmembrane</keyword>
<evidence type="ECO:0000256" key="1">
    <source>
        <dbReference type="SAM" id="Phobius"/>
    </source>
</evidence>
<evidence type="ECO:0000313" key="2">
    <source>
        <dbReference type="EMBL" id="KAK2156533.1"/>
    </source>
</evidence>
<name>A0AAD9N5U3_9ANNE</name>
<dbReference type="AlphaFoldDB" id="A0AAD9N5U3"/>
<gene>
    <name evidence="2" type="ORF">LSH36_211g04015</name>
</gene>
<dbReference type="EMBL" id="JAODUP010000211">
    <property type="protein sequence ID" value="KAK2156533.1"/>
    <property type="molecule type" value="Genomic_DNA"/>
</dbReference>
<proteinExistence type="predicted"/>
<evidence type="ECO:0000313" key="3">
    <source>
        <dbReference type="Proteomes" id="UP001208570"/>
    </source>
</evidence>
<comment type="caution">
    <text evidence="2">The sequence shown here is derived from an EMBL/GenBank/DDBJ whole genome shotgun (WGS) entry which is preliminary data.</text>
</comment>
<keyword evidence="1" id="KW-0472">Membrane</keyword>
<reference evidence="2" key="1">
    <citation type="journal article" date="2023" name="Mol. Biol. Evol.">
        <title>Third-Generation Sequencing Reveals the Adaptive Role of the Epigenome in Three Deep-Sea Polychaetes.</title>
        <authorList>
            <person name="Perez M."/>
            <person name="Aroh O."/>
            <person name="Sun Y."/>
            <person name="Lan Y."/>
            <person name="Juniper S.K."/>
            <person name="Young C.R."/>
            <person name="Angers B."/>
            <person name="Qian P.Y."/>
        </authorList>
    </citation>
    <scope>NUCLEOTIDE SEQUENCE</scope>
    <source>
        <strain evidence="2">P08H-3</strain>
    </source>
</reference>